<protein>
    <submittedName>
        <fullName evidence="1">Uncharacterized protein</fullName>
    </submittedName>
</protein>
<feature type="non-terminal residue" evidence="1">
    <location>
        <position position="1"/>
    </location>
</feature>
<organism evidence="1 2">
    <name type="scientific">Goodea atripinnis</name>
    <dbReference type="NCBI Taxonomy" id="208336"/>
    <lineage>
        <taxon>Eukaryota</taxon>
        <taxon>Metazoa</taxon>
        <taxon>Chordata</taxon>
        <taxon>Craniata</taxon>
        <taxon>Vertebrata</taxon>
        <taxon>Euteleostomi</taxon>
        <taxon>Actinopterygii</taxon>
        <taxon>Neopterygii</taxon>
        <taxon>Teleostei</taxon>
        <taxon>Neoteleostei</taxon>
        <taxon>Acanthomorphata</taxon>
        <taxon>Ovalentaria</taxon>
        <taxon>Atherinomorphae</taxon>
        <taxon>Cyprinodontiformes</taxon>
        <taxon>Goodeidae</taxon>
        <taxon>Goodea</taxon>
    </lineage>
</organism>
<gene>
    <name evidence="1" type="ORF">GOODEAATRI_010459</name>
</gene>
<reference evidence="1 2" key="1">
    <citation type="submission" date="2021-06" db="EMBL/GenBank/DDBJ databases">
        <authorList>
            <person name="Palmer J.M."/>
        </authorList>
    </citation>
    <scope>NUCLEOTIDE SEQUENCE [LARGE SCALE GENOMIC DNA]</scope>
    <source>
        <strain evidence="1 2">GA_2019</strain>
        <tissue evidence="1">Muscle</tissue>
    </source>
</reference>
<evidence type="ECO:0000313" key="1">
    <source>
        <dbReference type="EMBL" id="MEQ2171415.1"/>
    </source>
</evidence>
<name>A0ABV0NJ40_9TELE</name>
<accession>A0ABV0NJ40</accession>
<sequence>VKIPCEHVSLRYDLGWKLCLDPNFIIISSDYNISTRQSFIAVDTTEKRKRKSL</sequence>
<comment type="caution">
    <text evidence="1">The sequence shown here is derived from an EMBL/GenBank/DDBJ whole genome shotgun (WGS) entry which is preliminary data.</text>
</comment>
<proteinExistence type="predicted"/>
<dbReference type="EMBL" id="JAHRIO010040594">
    <property type="protein sequence ID" value="MEQ2171415.1"/>
    <property type="molecule type" value="Genomic_DNA"/>
</dbReference>
<evidence type="ECO:0000313" key="2">
    <source>
        <dbReference type="Proteomes" id="UP001476798"/>
    </source>
</evidence>
<keyword evidence="2" id="KW-1185">Reference proteome</keyword>
<dbReference type="Proteomes" id="UP001476798">
    <property type="component" value="Unassembled WGS sequence"/>
</dbReference>